<evidence type="ECO:0000256" key="8">
    <source>
        <dbReference type="ARBA" id="ARBA00038103"/>
    </source>
</evidence>
<evidence type="ECO:0000313" key="10">
    <source>
        <dbReference type="EMBL" id="UUX92412.1"/>
    </source>
</evidence>
<keyword evidence="7" id="KW-0119">Carbohydrate metabolism</keyword>
<gene>
    <name evidence="10" type="ORF">L6E24_13905</name>
</gene>
<comment type="similarity">
    <text evidence="8">Belongs to the inositol monophosphatase superfamily. FBPase class 4 family.</text>
</comment>
<dbReference type="PANTHER" id="PTHR20854">
    <property type="entry name" value="INOSITOL MONOPHOSPHATASE"/>
    <property type="match status" value="1"/>
</dbReference>
<dbReference type="GO" id="GO:0046872">
    <property type="term" value="F:metal ion binding"/>
    <property type="evidence" value="ECO:0007669"/>
    <property type="project" value="UniProtKB-KW"/>
</dbReference>
<dbReference type="AlphaFoldDB" id="A0A9E7TH89"/>
<comment type="catalytic activity">
    <reaction evidence="1">
        <text>beta-D-fructose 1,6-bisphosphate + H2O = beta-D-fructose 6-phosphate + phosphate</text>
        <dbReference type="Rhea" id="RHEA:11064"/>
        <dbReference type="ChEBI" id="CHEBI:15377"/>
        <dbReference type="ChEBI" id="CHEBI:32966"/>
        <dbReference type="ChEBI" id="CHEBI:43474"/>
        <dbReference type="ChEBI" id="CHEBI:57634"/>
        <dbReference type="EC" id="3.1.3.11"/>
    </reaction>
</comment>
<dbReference type="GO" id="GO:0008934">
    <property type="term" value="F:inositol monophosphate 1-phosphatase activity"/>
    <property type="evidence" value="ECO:0007669"/>
    <property type="project" value="TreeGrafter"/>
</dbReference>
<dbReference type="KEGG" id="mend:L6E24_13905"/>
<reference evidence="10" key="1">
    <citation type="submission" date="2022-04" db="EMBL/GenBank/DDBJ databases">
        <title>Complete genome of Methanoplanus endosymbiosus DSM 3599.</title>
        <authorList>
            <person name="Chen S.-C."/>
            <person name="You Y.-T."/>
            <person name="Zhou Y.-Z."/>
            <person name="Lai M.-C."/>
        </authorList>
    </citation>
    <scope>NUCLEOTIDE SEQUENCE</scope>
    <source>
        <strain evidence="10">DSM 3599</strain>
    </source>
</reference>
<feature type="binding site" evidence="9">
    <location>
        <position position="89"/>
    </location>
    <ligand>
        <name>Mg(2+)</name>
        <dbReference type="ChEBI" id="CHEBI:18420"/>
        <label>1</label>
        <note>catalytic</note>
    </ligand>
</feature>
<evidence type="ECO:0000256" key="1">
    <source>
        <dbReference type="ARBA" id="ARBA00001273"/>
    </source>
</evidence>
<evidence type="ECO:0000256" key="9">
    <source>
        <dbReference type="PIRSR" id="PIRSR600760-2"/>
    </source>
</evidence>
<evidence type="ECO:0000313" key="11">
    <source>
        <dbReference type="Proteomes" id="UP001060368"/>
    </source>
</evidence>
<dbReference type="PROSITE" id="PS00629">
    <property type="entry name" value="IMP_1"/>
    <property type="match status" value="1"/>
</dbReference>
<dbReference type="Proteomes" id="UP001060368">
    <property type="component" value="Chromosome"/>
</dbReference>
<dbReference type="PANTHER" id="PTHR20854:SF4">
    <property type="entry name" value="INOSITOL-1-MONOPHOSPHATASE-RELATED"/>
    <property type="match status" value="1"/>
</dbReference>
<dbReference type="FunFam" id="3.40.190.80:FF:000020">
    <property type="entry name" value="Fructose-1,6-bisphosphatase/inositol-1-monophosphatase"/>
    <property type="match status" value="1"/>
</dbReference>
<dbReference type="SUPFAM" id="SSF56655">
    <property type="entry name" value="Carbohydrate phosphatase"/>
    <property type="match status" value="1"/>
</dbReference>
<dbReference type="InterPro" id="IPR020583">
    <property type="entry name" value="Inositol_monoP_metal-BS"/>
</dbReference>
<keyword evidence="11" id="KW-1185">Reference proteome</keyword>
<feature type="binding site" evidence="9">
    <location>
        <position position="69"/>
    </location>
    <ligand>
        <name>Mg(2+)</name>
        <dbReference type="ChEBI" id="CHEBI:18420"/>
        <label>1</label>
        <note>catalytic</note>
    </ligand>
</feature>
<feature type="binding site" evidence="9">
    <location>
        <position position="86"/>
    </location>
    <ligand>
        <name>Mg(2+)</name>
        <dbReference type="ChEBI" id="CHEBI:18420"/>
        <label>1</label>
        <note>catalytic</note>
    </ligand>
</feature>
<dbReference type="GeneID" id="74308819"/>
<dbReference type="GO" id="GO:0006020">
    <property type="term" value="P:inositol metabolic process"/>
    <property type="evidence" value="ECO:0007669"/>
    <property type="project" value="TreeGrafter"/>
</dbReference>
<dbReference type="GO" id="GO:0042132">
    <property type="term" value="F:fructose 1,6-bisphosphate 1-phosphatase activity"/>
    <property type="evidence" value="ECO:0007669"/>
    <property type="project" value="UniProtKB-EC"/>
</dbReference>
<evidence type="ECO:0000256" key="6">
    <source>
        <dbReference type="ARBA" id="ARBA00022842"/>
    </source>
</evidence>
<evidence type="ECO:0000256" key="3">
    <source>
        <dbReference type="ARBA" id="ARBA00013093"/>
    </source>
</evidence>
<dbReference type="Gene3D" id="3.40.190.80">
    <property type="match status" value="1"/>
</dbReference>
<protein>
    <recommendedName>
        <fullName evidence="3">fructose-bisphosphatase</fullName>
        <ecNumber evidence="3">3.1.3.11</ecNumber>
    </recommendedName>
</protein>
<keyword evidence="4 9" id="KW-0479">Metal-binding</keyword>
<organism evidence="10 11">
    <name type="scientific">Methanoplanus endosymbiosus</name>
    <dbReference type="NCBI Taxonomy" id="33865"/>
    <lineage>
        <taxon>Archaea</taxon>
        <taxon>Methanobacteriati</taxon>
        <taxon>Methanobacteriota</taxon>
        <taxon>Stenosarchaea group</taxon>
        <taxon>Methanomicrobia</taxon>
        <taxon>Methanomicrobiales</taxon>
        <taxon>Methanomicrobiaceae</taxon>
        <taxon>Methanoplanus</taxon>
    </lineage>
</organism>
<dbReference type="RefSeq" id="WP_257742561.1">
    <property type="nucleotide sequence ID" value="NZ_CP096115.1"/>
</dbReference>
<sequence>MQKDFKKHCEEMSQRVIDGISGIAGTREGAGIVCQGADGTPTKLIDKIAEDIIFNYIRENNLCRYAISEEAGIYDFGSGEGRIFLDPVDGTHNALTGNPFYALSVAYEYEGEITHAFVKDLAHGELFYASEETGAEVDGEKVSVSDTDLLEKATLSVYGKKFDPTTIQKLGKKIRRWRLYGASALELCYVGAGRLDGFVDVRDTLRVTDAAAGMFFCKCAGGVVTDRTGGPVNFSDDVSDGRCLVATNGCIHSKVIEYLR</sequence>
<dbReference type="NCBIfam" id="NF009321">
    <property type="entry name" value="PRK12676.1"/>
    <property type="match status" value="1"/>
</dbReference>
<dbReference type="GO" id="GO:0007165">
    <property type="term" value="P:signal transduction"/>
    <property type="evidence" value="ECO:0007669"/>
    <property type="project" value="TreeGrafter"/>
</dbReference>
<proteinExistence type="inferred from homology"/>
<name>A0A9E7TH89_9EURY</name>
<dbReference type="Pfam" id="PF00459">
    <property type="entry name" value="Inositol_P"/>
    <property type="match status" value="1"/>
</dbReference>
<evidence type="ECO:0000256" key="5">
    <source>
        <dbReference type="ARBA" id="ARBA00022801"/>
    </source>
</evidence>
<dbReference type="EC" id="3.1.3.11" evidence="3"/>
<accession>A0A9E7TH89</accession>
<evidence type="ECO:0000256" key="7">
    <source>
        <dbReference type="ARBA" id="ARBA00023277"/>
    </source>
</evidence>
<keyword evidence="5 10" id="KW-0378">Hydrolase</keyword>
<evidence type="ECO:0000256" key="4">
    <source>
        <dbReference type="ARBA" id="ARBA00022723"/>
    </source>
</evidence>
<dbReference type="InterPro" id="IPR000760">
    <property type="entry name" value="Inositol_monophosphatase-like"/>
</dbReference>
<dbReference type="Gene3D" id="3.30.540.10">
    <property type="entry name" value="Fructose-1,6-Bisphosphatase, subunit A, domain 1"/>
    <property type="match status" value="1"/>
</dbReference>
<comment type="cofactor">
    <cofactor evidence="2 9">
        <name>Mg(2+)</name>
        <dbReference type="ChEBI" id="CHEBI:18420"/>
    </cofactor>
</comment>
<evidence type="ECO:0000256" key="2">
    <source>
        <dbReference type="ARBA" id="ARBA00001946"/>
    </source>
</evidence>
<feature type="binding site" evidence="9">
    <location>
        <position position="209"/>
    </location>
    <ligand>
        <name>Mg(2+)</name>
        <dbReference type="ChEBI" id="CHEBI:18420"/>
        <label>1</label>
        <note>catalytic</note>
    </ligand>
</feature>
<dbReference type="EMBL" id="CP096115">
    <property type="protein sequence ID" value="UUX92412.1"/>
    <property type="molecule type" value="Genomic_DNA"/>
</dbReference>
<keyword evidence="6 9" id="KW-0460">Magnesium</keyword>
<dbReference type="PRINTS" id="PR00377">
    <property type="entry name" value="IMPHPHTASES"/>
</dbReference>